<comment type="subcellular location">
    <subcellularLocation>
        <location evidence="1">Membrane</location>
        <topology evidence="1">Peripheral membrane protein</topology>
    </subcellularLocation>
</comment>
<keyword evidence="6" id="KW-1185">Reference proteome</keyword>
<reference evidence="5 6" key="1">
    <citation type="journal article" date="2017" name="Sci. Rep.">
        <title>Recovery of the first full-length genome sequence of a parapoxvirus directly from a clinical sample.</title>
        <authorList>
            <person name="Gunther T."/>
            <person name="Haas L."/>
            <person name="Alawi M."/>
            <person name="Wohlsein P."/>
            <person name="Marks J."/>
            <person name="Grundhoff A."/>
            <person name="Becher P."/>
            <person name="Fischer N."/>
        </authorList>
    </citation>
    <scope>NUCLEOTIDE SEQUENCE [LARGE SCALE GENOMIC DNA]</scope>
    <source>
        <strain evidence="5">AFK76s1</strain>
    </source>
</reference>
<evidence type="ECO:0000256" key="3">
    <source>
        <dbReference type="ARBA" id="ARBA00032040"/>
    </source>
</evidence>
<dbReference type="OrthoDB" id="2466at10239"/>
<dbReference type="Proteomes" id="UP000202998">
    <property type="component" value="Segment"/>
</dbReference>
<keyword evidence="2" id="KW-0472">Membrane</keyword>
<name>A0A1Z3GCS7_9POXV</name>
<dbReference type="InterPro" id="IPR005008">
    <property type="entry name" value="Poxvirus_Rif-R"/>
</dbReference>
<evidence type="ECO:0000256" key="2">
    <source>
        <dbReference type="ARBA" id="ARBA00023136"/>
    </source>
</evidence>
<sequence>MNNSVVSLVGAEDGVRRASVFTTDYRVPTMYMPQYITTQGVVDASGDAVSVSFEIRDKYISAINTFVLSIELPEIKGCGKMCYVPYVGYKLIRNVTVNSSSDTIWEMSGEELFDSCLDNARAMELSGFSRELSDLSTGTSPNDVIKEAACVHAYIKSPFDAEKTFSTLKLSDSKITVTITLNPIACVMVYDEAFDMAKVSKEFPYSMELSFIGYMVKNLCPRAAFIEMPRRRVEQINHTTSVITDVHACTSLAVYTKPVFGDADNRFISYPGFSQSESDYILAFVERLLEDMVIVSNCYPEGFPESAEIVEVPPSGVVSIQDSDVFVRIDEVPVGMRVFLHTNILVFSTRKNSVVYNLSKKFSAITGVYSRATKRIRFTNAVHSVNICDASIPVSMWTCQRNVYNGDNRSAESRAKDLFVADPFLKGIDFKNKTDMISRLDVRFGNEVLYSENSPVSRVFSDILGKTPGVRTLQFNFTPNTFFSPTALNSNVSRGKDKLVIRANTTPMEAHNPLLYVPRQMVVVCTELYRVSYDAGIVVEKVTAQ</sequence>
<evidence type="ECO:0000256" key="1">
    <source>
        <dbReference type="ARBA" id="ARBA00004170"/>
    </source>
</evidence>
<evidence type="ECO:0000256" key="4">
    <source>
        <dbReference type="ARBA" id="ARBA00032479"/>
    </source>
</evidence>
<protein>
    <recommendedName>
        <fullName evidence="4">62 kDa protein</fullName>
    </recommendedName>
    <alternativeName>
        <fullName evidence="3">Rifampicin resistance protein</fullName>
    </alternativeName>
</protein>
<gene>
    <name evidence="5" type="ORF">SePPVgORF066</name>
</gene>
<evidence type="ECO:0000313" key="6">
    <source>
        <dbReference type="Proteomes" id="UP000202998"/>
    </source>
</evidence>
<dbReference type="EMBL" id="KY382358">
    <property type="protein sequence ID" value="ASC55565.1"/>
    <property type="molecule type" value="Genomic_DNA"/>
</dbReference>
<organism evidence="5 6">
    <name type="scientific">Seal parapoxvirus</name>
    <dbReference type="NCBI Taxonomy" id="187984"/>
    <lineage>
        <taxon>Viruses</taxon>
        <taxon>Varidnaviria</taxon>
        <taxon>Bamfordvirae</taxon>
        <taxon>Nucleocytoviricota</taxon>
        <taxon>Pokkesviricetes</taxon>
        <taxon>Chitovirales</taxon>
        <taxon>Poxviridae</taxon>
        <taxon>Chordopoxvirinae</taxon>
        <taxon>Parapoxvirus</taxon>
        <taxon>Parapoxvirus sealpox</taxon>
        <taxon>Grey sealpox virus</taxon>
    </lineage>
</organism>
<dbReference type="GO" id="GO:0016020">
    <property type="term" value="C:membrane"/>
    <property type="evidence" value="ECO:0007669"/>
    <property type="project" value="UniProtKB-SubCell"/>
</dbReference>
<evidence type="ECO:0000313" key="5">
    <source>
        <dbReference type="EMBL" id="ASC55565.1"/>
    </source>
</evidence>
<proteinExistence type="predicted"/>
<dbReference type="GO" id="GO:0046677">
    <property type="term" value="P:response to antibiotic"/>
    <property type="evidence" value="ECO:0007669"/>
    <property type="project" value="InterPro"/>
</dbReference>
<accession>A0A1Z3GCS7</accession>
<dbReference type="Pfam" id="PF03340">
    <property type="entry name" value="Pox_Rif"/>
    <property type="match status" value="1"/>
</dbReference>